<protein>
    <recommendedName>
        <fullName evidence="4">AG1 protein</fullName>
    </recommendedName>
</protein>
<feature type="region of interest" description="Disordered" evidence="1">
    <location>
        <begin position="1"/>
        <end position="40"/>
    </location>
</feature>
<name>A0A919G2K1_9ACTN</name>
<comment type="caution">
    <text evidence="2">The sequence shown here is derived from an EMBL/GenBank/DDBJ whole genome shotgun (WGS) entry which is preliminary data.</text>
</comment>
<dbReference type="RefSeq" id="WP_189930784.1">
    <property type="nucleotide sequence ID" value="NZ_BNCD01000005.1"/>
</dbReference>
<dbReference type="AlphaFoldDB" id="A0A919G2K1"/>
<organism evidence="2 3">
    <name type="scientific">Streptomyces sulfonofaciens</name>
    <dbReference type="NCBI Taxonomy" id="68272"/>
    <lineage>
        <taxon>Bacteria</taxon>
        <taxon>Bacillati</taxon>
        <taxon>Actinomycetota</taxon>
        <taxon>Actinomycetes</taxon>
        <taxon>Kitasatosporales</taxon>
        <taxon>Streptomycetaceae</taxon>
        <taxon>Streptomyces</taxon>
    </lineage>
</organism>
<evidence type="ECO:0008006" key="4">
    <source>
        <dbReference type="Google" id="ProtNLM"/>
    </source>
</evidence>
<proteinExistence type="predicted"/>
<feature type="region of interest" description="Disordered" evidence="1">
    <location>
        <begin position="146"/>
        <end position="170"/>
    </location>
</feature>
<reference evidence="2" key="1">
    <citation type="journal article" date="2014" name="Int. J. Syst. Evol. Microbiol.">
        <title>Complete genome sequence of Corynebacterium casei LMG S-19264T (=DSM 44701T), isolated from a smear-ripened cheese.</title>
        <authorList>
            <consortium name="US DOE Joint Genome Institute (JGI-PGF)"/>
            <person name="Walter F."/>
            <person name="Albersmeier A."/>
            <person name="Kalinowski J."/>
            <person name="Ruckert C."/>
        </authorList>
    </citation>
    <scope>NUCLEOTIDE SEQUENCE</scope>
    <source>
        <strain evidence="2">JCM 5069</strain>
    </source>
</reference>
<dbReference type="Proteomes" id="UP000603708">
    <property type="component" value="Unassembled WGS sequence"/>
</dbReference>
<evidence type="ECO:0000313" key="3">
    <source>
        <dbReference type="Proteomes" id="UP000603708"/>
    </source>
</evidence>
<gene>
    <name evidence="2" type="ORF">GCM10018793_22220</name>
</gene>
<keyword evidence="3" id="KW-1185">Reference proteome</keyword>
<sequence length="170" mass="18368">MAWEEWEQLRSQAAERRSTHTQLDHVDTGGGHSAGPGRYGDLKVGQDDLAKIGEHAFTLYDDLWKKGRTAVPSSEKAAGNLAGEGFALGSGLKHVATRWDEQLGSLRDACGHISQHMTVTKKIHATDDHLVGRRMSSIDALDAGFDERAGAHGGRNPVYGEPGRKDGRDG</sequence>
<reference evidence="2" key="2">
    <citation type="submission" date="2020-09" db="EMBL/GenBank/DDBJ databases">
        <authorList>
            <person name="Sun Q."/>
            <person name="Ohkuma M."/>
        </authorList>
    </citation>
    <scope>NUCLEOTIDE SEQUENCE</scope>
    <source>
        <strain evidence="2">JCM 5069</strain>
    </source>
</reference>
<accession>A0A919G2K1</accession>
<evidence type="ECO:0000256" key="1">
    <source>
        <dbReference type="SAM" id="MobiDB-lite"/>
    </source>
</evidence>
<evidence type="ECO:0000313" key="2">
    <source>
        <dbReference type="EMBL" id="GHH76469.1"/>
    </source>
</evidence>
<dbReference type="EMBL" id="BNCD01000005">
    <property type="protein sequence ID" value="GHH76469.1"/>
    <property type="molecule type" value="Genomic_DNA"/>
</dbReference>
<feature type="compositionally biased region" description="Basic and acidic residues" evidence="1">
    <location>
        <begin position="13"/>
        <end position="27"/>
    </location>
</feature>
<feature type="compositionally biased region" description="Gly residues" evidence="1">
    <location>
        <begin position="28"/>
        <end position="38"/>
    </location>
</feature>